<dbReference type="GO" id="GO:0046872">
    <property type="term" value="F:metal ion binding"/>
    <property type="evidence" value="ECO:0007669"/>
    <property type="project" value="UniProtKB-KW"/>
</dbReference>
<dbReference type="OrthoDB" id="9772308at2"/>
<comment type="cofactor">
    <cofactor evidence="2">
        <name>Zn(2+)</name>
        <dbReference type="ChEBI" id="CHEBI:29105"/>
    </cofactor>
    <text evidence="2">Binds 1 zinc ion per subunit.</text>
</comment>
<keyword evidence="5" id="KW-1185">Reference proteome</keyword>
<dbReference type="GO" id="GO:0006508">
    <property type="term" value="P:proteolysis"/>
    <property type="evidence" value="ECO:0007669"/>
    <property type="project" value="UniProtKB-UniRule"/>
</dbReference>
<dbReference type="PIRSF" id="PIRSF006615">
    <property type="entry name" value="Zn_crbxpep_Taq"/>
    <property type="match status" value="1"/>
</dbReference>
<proteinExistence type="inferred from homology"/>
<keyword evidence="1 2" id="KW-0479">Metal-binding</keyword>
<dbReference type="AlphaFoldDB" id="A0A235B498"/>
<dbReference type="CDD" id="cd06460">
    <property type="entry name" value="M32_Taq"/>
    <property type="match status" value="1"/>
</dbReference>
<organism evidence="4 5">
    <name type="scientific">Paludifilum halophilum</name>
    <dbReference type="NCBI Taxonomy" id="1642702"/>
    <lineage>
        <taxon>Bacteria</taxon>
        <taxon>Bacillati</taxon>
        <taxon>Bacillota</taxon>
        <taxon>Bacilli</taxon>
        <taxon>Bacillales</taxon>
        <taxon>Thermoactinomycetaceae</taxon>
        <taxon>Paludifilum</taxon>
    </lineage>
</organism>
<feature type="active site" description="Proton donor/acceptor" evidence="3">
    <location>
        <position position="265"/>
    </location>
</feature>
<name>A0A235B498_9BACL</name>
<comment type="similarity">
    <text evidence="1">Belongs to the peptidase M32 family.</text>
</comment>
<protein>
    <recommendedName>
        <fullName evidence="1">Metal-dependent carboxypeptidase</fullName>
        <ecNumber evidence="1">3.4.17.19</ecNumber>
    </recommendedName>
</protein>
<dbReference type="EC" id="3.4.17.19" evidence="1"/>
<evidence type="ECO:0000256" key="3">
    <source>
        <dbReference type="PIRSR" id="PIRSR006615-2"/>
    </source>
</evidence>
<comment type="caution">
    <text evidence="4">The sequence shown here is derived from an EMBL/GenBank/DDBJ whole genome shotgun (WGS) entry which is preliminary data.</text>
</comment>
<keyword evidence="1" id="KW-0378">Hydrolase</keyword>
<dbReference type="PRINTS" id="PR00998">
    <property type="entry name" value="CRBOXYPTASET"/>
</dbReference>
<gene>
    <name evidence="4" type="ORF">CHM34_12095</name>
</gene>
<dbReference type="RefSeq" id="WP_094264873.1">
    <property type="nucleotide sequence ID" value="NZ_NOWF01000007.1"/>
</dbReference>
<dbReference type="Pfam" id="PF02074">
    <property type="entry name" value="Peptidase_M32"/>
    <property type="match status" value="1"/>
</dbReference>
<evidence type="ECO:0000313" key="4">
    <source>
        <dbReference type="EMBL" id="OYD07130.1"/>
    </source>
</evidence>
<feature type="binding site" evidence="2">
    <location>
        <position position="294"/>
    </location>
    <ligand>
        <name>Zn(2+)</name>
        <dbReference type="ChEBI" id="CHEBI:29105"/>
        <note>catalytic</note>
    </ligand>
</feature>
<evidence type="ECO:0000256" key="2">
    <source>
        <dbReference type="PIRSR" id="PIRSR006615-1"/>
    </source>
</evidence>
<evidence type="ECO:0000313" key="5">
    <source>
        <dbReference type="Proteomes" id="UP000215459"/>
    </source>
</evidence>
<sequence>MKEKLDELKGLLTEVYDLEHVGALLHWDQSTYMPGGGAAARGRQSSIVERLAHEKMTDSRIGRLLEQLQPYEESLPYDSDDAGLIRAARRKFEKATKVPSSFMSKLISHQAETYQVWMEARPADDFSKVRPYLEKTLEYSRELAAYFPGYEHIADPLIDYDNEGVTASTLRQLFGELREQLMPLVQAVAEKEPVDDSCLKQWYPETAQWDFGLDVIRQLGYDFHRGRQDKTHHPFMTKFSLGDVRITTRVRENDLGEALFSTIHESGHAMYEQGISMDFEGTPLAEGVSPGVHESQSRLWENIVGRSRGFWEHFYPKLQKVFPEQLGSVSLDTFHRAVNKVQPSLIRTAADELTYNLHVMIRFDLELALLEGKLDIKDLPEVWRERYRSDLGIAPKDDADGVLQDVHWHMGIIGGMFQGYTLGNILSAQYYEAGLKAHPEIPDQIREGKFDTLHGWLKENIYRHGSKFTAQELTERATGSPLTIDPYIRYLKNKFGEMYSL</sequence>
<dbReference type="EMBL" id="NOWF01000007">
    <property type="protein sequence ID" value="OYD07130.1"/>
    <property type="molecule type" value="Genomic_DNA"/>
</dbReference>
<dbReference type="PANTHER" id="PTHR34217:SF1">
    <property type="entry name" value="CARBOXYPEPTIDASE 1"/>
    <property type="match status" value="1"/>
</dbReference>
<reference evidence="4 5" key="1">
    <citation type="submission" date="2017-07" db="EMBL/GenBank/DDBJ databases">
        <title>The genome sequence of Paludifilum halophilum highlights mechanisms for microbial adaptation to high salt environemnts.</title>
        <authorList>
            <person name="Belbahri L."/>
        </authorList>
    </citation>
    <scope>NUCLEOTIDE SEQUENCE [LARGE SCALE GENOMIC DNA]</scope>
    <source>
        <strain evidence="4 5">DSM 102817</strain>
    </source>
</reference>
<dbReference type="InterPro" id="IPR001333">
    <property type="entry name" value="Peptidase_M32_Taq"/>
</dbReference>
<keyword evidence="1" id="KW-0482">Metalloprotease</keyword>
<feature type="binding site" evidence="2">
    <location>
        <position position="268"/>
    </location>
    <ligand>
        <name>Zn(2+)</name>
        <dbReference type="ChEBI" id="CHEBI:29105"/>
        <note>catalytic</note>
    </ligand>
</feature>
<dbReference type="Gene3D" id="1.10.1370.30">
    <property type="match status" value="1"/>
</dbReference>
<keyword evidence="2" id="KW-0862">Zinc</keyword>
<comment type="function">
    <text evidence="1">Broad specificity carboxypetidase that releases amino acids sequentially from the C-terminus, including neutral, aromatic, polar and basic residues.</text>
</comment>
<comment type="catalytic activity">
    <reaction evidence="1">
        <text>Release of a C-terminal amino acid with broad specificity, except for -Pro.</text>
        <dbReference type="EC" id="3.4.17.19"/>
    </reaction>
</comment>
<keyword evidence="1" id="KW-0645">Protease</keyword>
<accession>A0A235B498</accession>
<dbReference type="GO" id="GO:0004181">
    <property type="term" value="F:metallocarboxypeptidase activity"/>
    <property type="evidence" value="ECO:0007669"/>
    <property type="project" value="UniProtKB-UniRule"/>
</dbReference>
<keyword evidence="1 4" id="KW-0121">Carboxypeptidase</keyword>
<evidence type="ECO:0000256" key="1">
    <source>
        <dbReference type="PIRNR" id="PIRNR006615"/>
    </source>
</evidence>
<feature type="binding site" evidence="2">
    <location>
        <position position="264"/>
    </location>
    <ligand>
        <name>Zn(2+)</name>
        <dbReference type="ChEBI" id="CHEBI:29105"/>
        <note>catalytic</note>
    </ligand>
</feature>
<dbReference type="PANTHER" id="PTHR34217">
    <property type="entry name" value="METAL-DEPENDENT CARBOXYPEPTIDASE"/>
    <property type="match status" value="1"/>
</dbReference>
<dbReference type="SUPFAM" id="SSF55486">
    <property type="entry name" value="Metalloproteases ('zincins'), catalytic domain"/>
    <property type="match status" value="1"/>
</dbReference>
<dbReference type="PROSITE" id="PS52034">
    <property type="entry name" value="PEPTIDASE_M32"/>
    <property type="match status" value="1"/>
</dbReference>
<dbReference type="Proteomes" id="UP000215459">
    <property type="component" value="Unassembled WGS sequence"/>
</dbReference>